<sequence>MPTKYELERSRRIEQNKALLAKLGVEQYKPPKSAAAVAAANKATAGANGKPKAAAGRKRKAQVKPEDDYSDASGDEEEEDEDDDDDDVDDGKVRKPKRKKQKPAVDVPAGVRRSSRNAGRTVDYNKERRGGQPKPVVPIERYAGDAEEGGRGGRKADRSALGKRYGSVPGVEVGSWWKMRMDCRLAGIHLPLVAGISGCADGAYSVALSGGYEDDVDLGDGFVFTGSGGRDLKGTKDKPKNLRTAPQSSDQSFENHFNRALKKSVETRKPVRVVRGYKLGSPYAPVEGYRYDGLYTVEKAWMEKGMNKEGYLVCKFAFKVHADNMPSAHSLADMVLQRLPGQPPLPYRDRDAEKAEAEPTEEKDENATDEEESANEEDASDDA</sequence>
<dbReference type="Pfam" id="PF02182">
    <property type="entry name" value="SAD_SRA"/>
    <property type="match status" value="1"/>
</dbReference>
<feature type="domain" description="YDG" evidence="4">
    <location>
        <begin position="166"/>
        <end position="320"/>
    </location>
</feature>
<evidence type="ECO:0000259" key="4">
    <source>
        <dbReference type="PROSITE" id="PS51015"/>
    </source>
</evidence>
<feature type="region of interest" description="Disordered" evidence="3">
    <location>
        <begin position="26"/>
        <end position="137"/>
    </location>
</feature>
<evidence type="ECO:0000256" key="1">
    <source>
        <dbReference type="ARBA" id="ARBA00023242"/>
    </source>
</evidence>
<dbReference type="InterPro" id="IPR003105">
    <property type="entry name" value="SRA_YDG"/>
</dbReference>
<dbReference type="SUPFAM" id="SSF88697">
    <property type="entry name" value="PUA domain-like"/>
    <property type="match status" value="1"/>
</dbReference>
<feature type="region of interest" description="Disordered" evidence="3">
    <location>
        <begin position="339"/>
        <end position="383"/>
    </location>
</feature>
<feature type="region of interest" description="Disordered" evidence="3">
    <location>
        <begin position="233"/>
        <end position="254"/>
    </location>
</feature>
<dbReference type="SMART" id="SM00466">
    <property type="entry name" value="SRA"/>
    <property type="match status" value="1"/>
</dbReference>
<feature type="compositionally biased region" description="Low complexity" evidence="3">
    <location>
        <begin position="30"/>
        <end position="54"/>
    </location>
</feature>
<name>A0A4Y9YKW0_9AGAM</name>
<dbReference type="FunFam" id="2.30.280.10:FF:000005">
    <property type="entry name" value="E3 ubiquitin-protein ligase UHRF1"/>
    <property type="match status" value="1"/>
</dbReference>
<comment type="subcellular location">
    <subcellularLocation>
        <location evidence="2">Nucleus</location>
    </subcellularLocation>
</comment>
<dbReference type="GO" id="GO:0044027">
    <property type="term" value="P:negative regulation of gene expression via chromosomal CpG island methylation"/>
    <property type="evidence" value="ECO:0007669"/>
    <property type="project" value="TreeGrafter"/>
</dbReference>
<dbReference type="Gene3D" id="2.30.280.10">
    <property type="entry name" value="SRA-YDG"/>
    <property type="match status" value="1"/>
</dbReference>
<proteinExistence type="predicted"/>
<gene>
    <name evidence="5" type="ORF">EVG20_g6731</name>
</gene>
<evidence type="ECO:0000313" key="5">
    <source>
        <dbReference type="EMBL" id="TFY62353.1"/>
    </source>
</evidence>
<accession>A0A4Y9YKW0</accession>
<keyword evidence="6" id="KW-1185">Reference proteome</keyword>
<dbReference type="GO" id="GO:0016567">
    <property type="term" value="P:protein ubiquitination"/>
    <property type="evidence" value="ECO:0007669"/>
    <property type="project" value="TreeGrafter"/>
</dbReference>
<dbReference type="Proteomes" id="UP000298327">
    <property type="component" value="Unassembled WGS sequence"/>
</dbReference>
<dbReference type="STRING" id="205917.A0A4Y9YKW0"/>
<dbReference type="PANTHER" id="PTHR14140">
    <property type="entry name" value="E3 UBIQUITIN-PROTEIN LIGASE UHRF-RELATED"/>
    <property type="match status" value="1"/>
</dbReference>
<feature type="compositionally biased region" description="Basic and acidic residues" evidence="3">
    <location>
        <begin position="347"/>
        <end position="357"/>
    </location>
</feature>
<comment type="caution">
    <text evidence="5">The sequence shown here is derived from an EMBL/GenBank/DDBJ whole genome shotgun (WGS) entry which is preliminary data.</text>
</comment>
<dbReference type="PANTHER" id="PTHR14140:SF27">
    <property type="entry name" value="OS04G0289800 PROTEIN"/>
    <property type="match status" value="1"/>
</dbReference>
<dbReference type="PROSITE" id="PS51015">
    <property type="entry name" value="YDG"/>
    <property type="match status" value="1"/>
</dbReference>
<evidence type="ECO:0000313" key="6">
    <source>
        <dbReference type="Proteomes" id="UP000298327"/>
    </source>
</evidence>
<evidence type="ECO:0000256" key="3">
    <source>
        <dbReference type="SAM" id="MobiDB-lite"/>
    </source>
</evidence>
<feature type="compositionally biased region" description="Polar residues" evidence="3">
    <location>
        <begin position="244"/>
        <end position="254"/>
    </location>
</feature>
<dbReference type="InterPro" id="IPR015947">
    <property type="entry name" value="PUA-like_sf"/>
</dbReference>
<feature type="compositionally biased region" description="Acidic residues" evidence="3">
    <location>
        <begin position="68"/>
        <end position="89"/>
    </location>
</feature>
<dbReference type="EMBL" id="SEOQ01000467">
    <property type="protein sequence ID" value="TFY62353.1"/>
    <property type="molecule type" value="Genomic_DNA"/>
</dbReference>
<evidence type="ECO:0000256" key="2">
    <source>
        <dbReference type="PROSITE-ProRule" id="PRU00358"/>
    </source>
</evidence>
<dbReference type="GO" id="GO:0005634">
    <property type="term" value="C:nucleus"/>
    <property type="evidence" value="ECO:0007669"/>
    <property type="project" value="UniProtKB-SubCell"/>
</dbReference>
<dbReference type="GO" id="GO:0061630">
    <property type="term" value="F:ubiquitin protein ligase activity"/>
    <property type="evidence" value="ECO:0007669"/>
    <property type="project" value="TreeGrafter"/>
</dbReference>
<feature type="compositionally biased region" description="Acidic residues" evidence="3">
    <location>
        <begin position="358"/>
        <end position="383"/>
    </location>
</feature>
<organism evidence="5 6">
    <name type="scientific">Dentipellis fragilis</name>
    <dbReference type="NCBI Taxonomy" id="205917"/>
    <lineage>
        <taxon>Eukaryota</taxon>
        <taxon>Fungi</taxon>
        <taxon>Dikarya</taxon>
        <taxon>Basidiomycota</taxon>
        <taxon>Agaricomycotina</taxon>
        <taxon>Agaricomycetes</taxon>
        <taxon>Russulales</taxon>
        <taxon>Hericiaceae</taxon>
        <taxon>Dentipellis</taxon>
    </lineage>
</organism>
<protein>
    <recommendedName>
        <fullName evidence="4">YDG domain-containing protein</fullName>
    </recommendedName>
</protein>
<dbReference type="AlphaFoldDB" id="A0A4Y9YKW0"/>
<keyword evidence="1 2" id="KW-0539">Nucleus</keyword>
<reference evidence="5 6" key="1">
    <citation type="submission" date="2019-02" db="EMBL/GenBank/DDBJ databases">
        <title>Genome sequencing of the rare red list fungi Dentipellis fragilis.</title>
        <authorList>
            <person name="Buettner E."/>
            <person name="Kellner H."/>
        </authorList>
    </citation>
    <scope>NUCLEOTIDE SEQUENCE [LARGE SCALE GENOMIC DNA]</scope>
    <source>
        <strain evidence="5 6">DSM 105465</strain>
    </source>
</reference>
<dbReference type="InterPro" id="IPR045134">
    <property type="entry name" value="UHRF1/2-like"/>
</dbReference>
<dbReference type="InterPro" id="IPR036987">
    <property type="entry name" value="SRA-YDG_sf"/>
</dbReference>
<dbReference type="OrthoDB" id="2270193at2759"/>